<feature type="binding site" evidence="14">
    <location>
        <position position="233"/>
    </location>
    <ligand>
        <name>ATP</name>
        <dbReference type="ChEBI" id="CHEBI:30616"/>
    </ligand>
</feature>
<evidence type="ECO:0000256" key="1">
    <source>
        <dbReference type="ARBA" id="ARBA00004496"/>
    </source>
</evidence>
<dbReference type="SUPFAM" id="SSF55821">
    <property type="entry name" value="YrdC/RibB"/>
    <property type="match status" value="1"/>
</dbReference>
<dbReference type="RefSeq" id="WP_190263105.1">
    <property type="nucleotide sequence ID" value="NZ_CP053923.1"/>
</dbReference>
<keyword evidence="8 13" id="KW-0548">Nucleotidyltransferase</keyword>
<dbReference type="InterPro" id="IPR005145">
    <property type="entry name" value="Sua5_C"/>
</dbReference>
<dbReference type="GO" id="GO:0003725">
    <property type="term" value="F:double-stranded RNA binding"/>
    <property type="evidence" value="ECO:0007669"/>
    <property type="project" value="UniProtKB-UniRule"/>
</dbReference>
<protein>
    <recommendedName>
        <fullName evidence="4 13">Threonylcarbamoyl-AMP synthase</fullName>
        <shortName evidence="13">TC-AMP synthase</shortName>
        <ecNumber evidence="3 13">2.7.7.87</ecNumber>
    </recommendedName>
    <alternativeName>
        <fullName evidence="11 13">L-threonylcarbamoyladenylate synthase</fullName>
    </alternativeName>
</protein>
<keyword evidence="6 13" id="KW-0808">Transferase</keyword>
<feature type="binding site" evidence="14">
    <location>
        <position position="139"/>
    </location>
    <ligand>
        <name>ATP</name>
        <dbReference type="ChEBI" id="CHEBI:30616"/>
    </ligand>
</feature>
<dbReference type="GO" id="GO:0005524">
    <property type="term" value="F:ATP binding"/>
    <property type="evidence" value="ECO:0007669"/>
    <property type="project" value="UniProtKB-UniRule"/>
</dbReference>
<dbReference type="Pfam" id="PF03481">
    <property type="entry name" value="Sua5_C"/>
    <property type="match status" value="1"/>
</dbReference>
<dbReference type="InterPro" id="IPR038385">
    <property type="entry name" value="Sua5/YwlC_C"/>
</dbReference>
<evidence type="ECO:0000256" key="3">
    <source>
        <dbReference type="ARBA" id="ARBA00012584"/>
    </source>
</evidence>
<dbReference type="FunFam" id="3.90.870.10:FF:000009">
    <property type="entry name" value="Threonylcarbamoyl-AMP synthase, putative"/>
    <property type="match status" value="1"/>
</dbReference>
<feature type="binding site" evidence="14">
    <location>
        <position position="57"/>
    </location>
    <ligand>
        <name>ATP</name>
        <dbReference type="ChEBI" id="CHEBI:30616"/>
    </ligand>
</feature>
<name>A0A7H1N5X4_9PROT</name>
<keyword evidence="5 13" id="KW-0963">Cytoplasm</keyword>
<dbReference type="GO" id="GO:0006450">
    <property type="term" value="P:regulation of translational fidelity"/>
    <property type="evidence" value="ECO:0007669"/>
    <property type="project" value="TreeGrafter"/>
</dbReference>
<accession>A0A7H1N5X4</accession>
<evidence type="ECO:0000256" key="5">
    <source>
        <dbReference type="ARBA" id="ARBA00022490"/>
    </source>
</evidence>
<sequence>MLIRPADDAAIRAAAALLCQGQLVAFPTETVYGLGADAGNDRAVAAIFAAKGRPSFNPLIVHVEDAAQARRLARLDDRAERLIERFWPGPLTLVLPRLAASPLSRLVSAGLPTVALRAPAHPVARSLIAAAGRPIAAPSANLSGRLSPSLARHVAAGLDGRVAMLLDAGPCAFGIESTVIDLCSSEPLLLRPGGLESDAIEAVIGPLGSSVEKTGEATGDAPRRSPGLLTQHYAPSRPVRLNATSAAPGEAFLGFGAIAAAATLNLSPQGDVNEAAANLFAMLWDLDRPEFTGIAIAPIPETGLGQAINDRIRRAAAAAPPPGCGR</sequence>
<evidence type="ECO:0000256" key="8">
    <source>
        <dbReference type="ARBA" id="ARBA00022695"/>
    </source>
</evidence>
<evidence type="ECO:0000256" key="11">
    <source>
        <dbReference type="ARBA" id="ARBA00029774"/>
    </source>
</evidence>
<dbReference type="GO" id="GO:0061710">
    <property type="term" value="F:L-threonylcarbamoyladenylate synthase"/>
    <property type="evidence" value="ECO:0007669"/>
    <property type="project" value="UniProtKB-EC"/>
</dbReference>
<dbReference type="Gene3D" id="3.90.870.10">
    <property type="entry name" value="DHBP synthase"/>
    <property type="match status" value="1"/>
</dbReference>
<dbReference type="EC" id="2.7.7.87" evidence="3 13"/>
<dbReference type="InterPro" id="IPR006070">
    <property type="entry name" value="Sua5-like_dom"/>
</dbReference>
<dbReference type="EMBL" id="CP053923">
    <property type="protein sequence ID" value="QNT71110.1"/>
    <property type="molecule type" value="Genomic_DNA"/>
</dbReference>
<evidence type="ECO:0000256" key="12">
    <source>
        <dbReference type="ARBA" id="ARBA00048366"/>
    </source>
</evidence>
<feature type="binding site" evidence="14">
    <location>
        <position position="137"/>
    </location>
    <ligand>
        <name>L-threonine</name>
        <dbReference type="ChEBI" id="CHEBI:57926"/>
    </ligand>
</feature>
<keyword evidence="9 13" id="KW-0547">Nucleotide-binding</keyword>
<dbReference type="GO" id="GO:0000049">
    <property type="term" value="F:tRNA binding"/>
    <property type="evidence" value="ECO:0007669"/>
    <property type="project" value="TreeGrafter"/>
</dbReference>
<dbReference type="InterPro" id="IPR010923">
    <property type="entry name" value="T(6)A37_SUA5"/>
</dbReference>
<evidence type="ECO:0000313" key="16">
    <source>
        <dbReference type="EMBL" id="QNT71110.1"/>
    </source>
</evidence>
<dbReference type="InterPro" id="IPR017945">
    <property type="entry name" value="DHBP_synth_RibB-like_a/b_dom"/>
</dbReference>
<dbReference type="GO" id="GO:0005737">
    <property type="term" value="C:cytoplasm"/>
    <property type="evidence" value="ECO:0007669"/>
    <property type="project" value="UniProtKB-SubCell"/>
</dbReference>
<feature type="binding site" evidence="14">
    <location>
        <position position="117"/>
    </location>
    <ligand>
        <name>L-threonine</name>
        <dbReference type="ChEBI" id="CHEBI:57926"/>
    </ligand>
</feature>
<feature type="binding site" evidence="14">
    <location>
        <position position="113"/>
    </location>
    <ligand>
        <name>ATP</name>
        <dbReference type="ChEBI" id="CHEBI:30616"/>
    </ligand>
</feature>
<evidence type="ECO:0000256" key="9">
    <source>
        <dbReference type="ARBA" id="ARBA00022741"/>
    </source>
</evidence>
<dbReference type="PIRSF" id="PIRSF004930">
    <property type="entry name" value="Tln_factor_SUA5"/>
    <property type="match status" value="1"/>
</dbReference>
<evidence type="ECO:0000256" key="4">
    <source>
        <dbReference type="ARBA" id="ARBA00015492"/>
    </source>
</evidence>
<comment type="subcellular location">
    <subcellularLocation>
        <location evidence="1 13">Cytoplasm</location>
    </subcellularLocation>
</comment>
<reference evidence="16 17" key="1">
    <citation type="submission" date="2020-05" db="EMBL/GenBank/DDBJ databases">
        <title>Complete closed genome sequence of Defluviicoccus vanus.</title>
        <authorList>
            <person name="Bessarab I."/>
            <person name="Arumugam K."/>
            <person name="Maszenan A.M."/>
            <person name="Seviour R.J."/>
            <person name="Williams R.B."/>
        </authorList>
    </citation>
    <scope>NUCLEOTIDE SEQUENCE [LARGE SCALE GENOMIC DNA]</scope>
    <source>
        <strain evidence="16 17">Ben 114</strain>
    </source>
</reference>
<feature type="binding site" evidence="14">
    <location>
        <position position="147"/>
    </location>
    <ligand>
        <name>ATP</name>
        <dbReference type="ChEBI" id="CHEBI:30616"/>
    </ligand>
</feature>
<proteinExistence type="inferred from homology"/>
<dbReference type="Pfam" id="PF01300">
    <property type="entry name" value="Sua5_yciO_yrdC"/>
    <property type="match status" value="1"/>
</dbReference>
<feature type="binding site" evidence="14">
    <location>
        <position position="191"/>
    </location>
    <ligand>
        <name>ATP</name>
        <dbReference type="ChEBI" id="CHEBI:30616"/>
    </ligand>
</feature>
<dbReference type="PANTHER" id="PTHR17490:SF16">
    <property type="entry name" value="THREONYLCARBAMOYL-AMP SYNTHASE"/>
    <property type="match status" value="1"/>
</dbReference>
<keyword evidence="7 13" id="KW-0819">tRNA processing</keyword>
<comment type="catalytic activity">
    <reaction evidence="12 13">
        <text>L-threonine + hydrogencarbonate + ATP = L-threonylcarbamoyladenylate + diphosphate + H2O</text>
        <dbReference type="Rhea" id="RHEA:36407"/>
        <dbReference type="ChEBI" id="CHEBI:15377"/>
        <dbReference type="ChEBI" id="CHEBI:17544"/>
        <dbReference type="ChEBI" id="CHEBI:30616"/>
        <dbReference type="ChEBI" id="CHEBI:33019"/>
        <dbReference type="ChEBI" id="CHEBI:57926"/>
        <dbReference type="ChEBI" id="CHEBI:73682"/>
        <dbReference type="EC" id="2.7.7.87"/>
    </reaction>
</comment>
<comment type="similarity">
    <text evidence="2 13">Belongs to the SUA5 family.</text>
</comment>
<evidence type="ECO:0000259" key="15">
    <source>
        <dbReference type="PROSITE" id="PS51163"/>
    </source>
</evidence>
<organism evidence="16 17">
    <name type="scientific">Defluviicoccus vanus</name>
    <dbReference type="NCBI Taxonomy" id="111831"/>
    <lineage>
        <taxon>Bacteria</taxon>
        <taxon>Pseudomonadati</taxon>
        <taxon>Pseudomonadota</taxon>
        <taxon>Alphaproteobacteria</taxon>
        <taxon>Rhodospirillales</taxon>
        <taxon>Rhodospirillaceae</taxon>
        <taxon>Defluviicoccus</taxon>
    </lineage>
</organism>
<evidence type="ECO:0000256" key="10">
    <source>
        <dbReference type="ARBA" id="ARBA00022840"/>
    </source>
</evidence>
<dbReference type="NCBIfam" id="TIGR00057">
    <property type="entry name" value="L-threonylcarbamoyladenylate synthase"/>
    <property type="match status" value="1"/>
</dbReference>
<evidence type="ECO:0000256" key="7">
    <source>
        <dbReference type="ARBA" id="ARBA00022694"/>
    </source>
</evidence>
<dbReference type="AlphaFoldDB" id="A0A7H1N5X4"/>
<feature type="binding site" evidence="14">
    <location>
        <position position="30"/>
    </location>
    <ligand>
        <name>L-threonine</name>
        <dbReference type="ChEBI" id="CHEBI:57926"/>
    </ligand>
</feature>
<dbReference type="KEGG" id="dvn:HQ394_03645"/>
<evidence type="ECO:0000313" key="17">
    <source>
        <dbReference type="Proteomes" id="UP000516369"/>
    </source>
</evidence>
<evidence type="ECO:0000256" key="14">
    <source>
        <dbReference type="PIRSR" id="PIRSR004930-1"/>
    </source>
</evidence>
<dbReference type="GO" id="GO:0008033">
    <property type="term" value="P:tRNA processing"/>
    <property type="evidence" value="ECO:0007669"/>
    <property type="project" value="UniProtKB-KW"/>
</dbReference>
<feature type="binding site" evidence="14">
    <location>
        <position position="62"/>
    </location>
    <ligand>
        <name>L-threonine</name>
        <dbReference type="ChEBI" id="CHEBI:57926"/>
    </ligand>
</feature>
<gene>
    <name evidence="16" type="ORF">HQ394_03645</name>
</gene>
<keyword evidence="10 13" id="KW-0067">ATP-binding</keyword>
<dbReference type="PROSITE" id="PS51163">
    <property type="entry name" value="YRDC"/>
    <property type="match status" value="1"/>
</dbReference>
<dbReference type="Proteomes" id="UP000516369">
    <property type="component" value="Chromosome"/>
</dbReference>
<feature type="binding site" evidence="14">
    <location>
        <position position="177"/>
    </location>
    <ligand>
        <name>L-threonine</name>
        <dbReference type="ChEBI" id="CHEBI:57926"/>
    </ligand>
</feature>
<dbReference type="Gene3D" id="3.40.50.11030">
    <property type="entry name" value="Threonylcarbamoyl-AMP synthase, C-terminal domain"/>
    <property type="match status" value="1"/>
</dbReference>
<evidence type="ECO:0000256" key="13">
    <source>
        <dbReference type="PIRNR" id="PIRNR004930"/>
    </source>
</evidence>
<dbReference type="InterPro" id="IPR050156">
    <property type="entry name" value="TC-AMP_synthase_SUA5"/>
</dbReference>
<feature type="binding site" evidence="14">
    <location>
        <position position="53"/>
    </location>
    <ligand>
        <name>ATP</name>
        <dbReference type="ChEBI" id="CHEBI:30616"/>
    </ligand>
</feature>
<feature type="domain" description="YrdC-like" evidence="15">
    <location>
        <begin position="8"/>
        <end position="195"/>
    </location>
</feature>
<keyword evidence="17" id="KW-1185">Reference proteome</keyword>
<evidence type="ECO:0000256" key="6">
    <source>
        <dbReference type="ARBA" id="ARBA00022679"/>
    </source>
</evidence>
<comment type="function">
    <text evidence="13">Required for the formation of a threonylcarbamoyl group on adenosine at position 37 (t(6)A37) in tRNAs that read codons beginning with adenine.</text>
</comment>
<dbReference type="PANTHER" id="PTHR17490">
    <property type="entry name" value="SUA5"/>
    <property type="match status" value="1"/>
</dbReference>
<evidence type="ECO:0000256" key="2">
    <source>
        <dbReference type="ARBA" id="ARBA00007663"/>
    </source>
</evidence>